<evidence type="ECO:0000313" key="1">
    <source>
        <dbReference type="EMBL" id="SEA76861.1"/>
    </source>
</evidence>
<keyword evidence="2" id="KW-1185">Reference proteome</keyword>
<dbReference type="AlphaFoldDB" id="A0A1H4DVU1"/>
<protein>
    <submittedName>
        <fullName evidence="1">Uncharacterized protein</fullName>
    </submittedName>
</protein>
<proteinExistence type="predicted"/>
<dbReference type="STRING" id="425514.SAMN05443550_105127"/>
<dbReference type="SUPFAM" id="SSF52540">
    <property type="entry name" value="P-loop containing nucleoside triphosphate hydrolases"/>
    <property type="match status" value="1"/>
</dbReference>
<dbReference type="InterPro" id="IPR027417">
    <property type="entry name" value="P-loop_NTPase"/>
</dbReference>
<evidence type="ECO:0000313" key="2">
    <source>
        <dbReference type="Proteomes" id="UP000198850"/>
    </source>
</evidence>
<dbReference type="OrthoDB" id="1000127at2"/>
<dbReference type="Proteomes" id="UP000198850">
    <property type="component" value="Unassembled WGS sequence"/>
</dbReference>
<organism evidence="1 2">
    <name type="scientific">Pedobacter hartonius</name>
    <dbReference type="NCBI Taxonomy" id="425514"/>
    <lineage>
        <taxon>Bacteria</taxon>
        <taxon>Pseudomonadati</taxon>
        <taxon>Bacteroidota</taxon>
        <taxon>Sphingobacteriia</taxon>
        <taxon>Sphingobacteriales</taxon>
        <taxon>Sphingobacteriaceae</taxon>
        <taxon>Pedobacter</taxon>
    </lineage>
</organism>
<gene>
    <name evidence="1" type="ORF">SAMN05443550_105127</name>
</gene>
<accession>A0A1H4DVU1</accession>
<reference evidence="1 2" key="1">
    <citation type="submission" date="2016-10" db="EMBL/GenBank/DDBJ databases">
        <authorList>
            <person name="de Groot N.N."/>
        </authorList>
    </citation>
    <scope>NUCLEOTIDE SEQUENCE [LARGE SCALE GENOMIC DNA]</scope>
    <source>
        <strain evidence="1 2">DSM 19033</strain>
    </source>
</reference>
<dbReference type="EMBL" id="FNRA01000005">
    <property type="protein sequence ID" value="SEA76861.1"/>
    <property type="molecule type" value="Genomic_DNA"/>
</dbReference>
<name>A0A1H4DVU1_9SPHI</name>
<sequence length="623" mass="72836">MYNNLFLPEGKYLGDIITKLPANKIIYKYLTGCGATHLEIFCNRWSIIVEPYIPVILGKQWKEVQTNDGLEIIRNLDVLPIYEKTKTDDIIDFLSSKRDKYKLVTTPEGMKKIIDACDELGIDVYQKFFLLVDECEKLIQDANFREGIIQVMNYFFKFKKRSFISATPLAPSDPRFAEHQFEDFIITPETMSKMPIDLYTTNNIASTLRNYLAKNKNEHYLIFINSTERIAAVITFLKIQEESQVFCSKESADILIANNIRDATEHWDKGKFKKYNFFTSRFFTAFDLKVDGKPNVLIISDVVNVAHSVLDAQTDIIQIAGRARNGINHLAHITNWDASLKSVSALEVKAYINGLKDGYYMIKQLRDQSNNNHNSGTYFVLDEALRTCSFNKFLNKTTMDICHFMIDNDIHANRIRGYYKSRNYIINSYDEAGRFLVNHIPENYNLEDKDLDRLKKGLSRTLAMEHICELFKMYADVEEQTPFTLNINFAFIDLIKTHQTKYRYFHELGIEKIRELKFNEKKIEEAYKLSKIKNSDSYYKLMFSFLAIFNEGRKLTGNQIRKYLNIYYEKHGVKLRATIKQLGEWFEISTRTTIYYKEDGTEVKGYTIGRPKNGIELRKPFRH</sequence>
<dbReference type="RefSeq" id="WP_090556632.1">
    <property type="nucleotide sequence ID" value="NZ_FNRA01000005.1"/>
</dbReference>